<dbReference type="Pfam" id="PF01129">
    <property type="entry name" value="ART"/>
    <property type="match status" value="1"/>
</dbReference>
<evidence type="ECO:0000256" key="9">
    <source>
        <dbReference type="ARBA" id="ARBA00047597"/>
    </source>
</evidence>
<dbReference type="SUPFAM" id="SSF56399">
    <property type="entry name" value="ADP-ribosylation"/>
    <property type="match status" value="1"/>
</dbReference>
<evidence type="ECO:0000256" key="3">
    <source>
        <dbReference type="ARBA" id="ARBA00022679"/>
    </source>
</evidence>
<evidence type="ECO:0000256" key="4">
    <source>
        <dbReference type="ARBA" id="ARBA00022695"/>
    </source>
</evidence>
<dbReference type="PROSITE" id="PS51996">
    <property type="entry name" value="TR_MART"/>
    <property type="match status" value="1"/>
</dbReference>
<name>A0A7L3PLA2_9DEND</name>
<dbReference type="GO" id="GO:0003950">
    <property type="term" value="F:NAD+ poly-ADP-ribosyltransferase activity"/>
    <property type="evidence" value="ECO:0007669"/>
    <property type="project" value="TreeGrafter"/>
</dbReference>
<dbReference type="Proteomes" id="UP000551443">
    <property type="component" value="Unassembled WGS sequence"/>
</dbReference>
<dbReference type="PROSITE" id="PS01291">
    <property type="entry name" value="ART"/>
    <property type="match status" value="1"/>
</dbReference>
<organism evidence="11 12">
    <name type="scientific">Xiphorhynchus elegans</name>
    <name type="common">elegant woodcreeper</name>
    <dbReference type="NCBI Taxonomy" id="269412"/>
    <lineage>
        <taxon>Eukaryota</taxon>
        <taxon>Metazoa</taxon>
        <taxon>Chordata</taxon>
        <taxon>Craniata</taxon>
        <taxon>Vertebrata</taxon>
        <taxon>Euteleostomi</taxon>
        <taxon>Archelosauria</taxon>
        <taxon>Archosauria</taxon>
        <taxon>Dinosauria</taxon>
        <taxon>Saurischia</taxon>
        <taxon>Theropoda</taxon>
        <taxon>Coelurosauria</taxon>
        <taxon>Aves</taxon>
        <taxon>Neognathae</taxon>
        <taxon>Neoaves</taxon>
        <taxon>Telluraves</taxon>
        <taxon>Australaves</taxon>
        <taxon>Passeriformes</taxon>
        <taxon>Dendrocolaptidae</taxon>
        <taxon>Xiphorhynchus</taxon>
    </lineage>
</organism>
<gene>
    <name evidence="11" type="primary">Nrt2_0</name>
    <name evidence="11" type="ORF">XIPELE_R01053</name>
</gene>
<dbReference type="EC" id="2.4.2.31" evidence="10"/>
<keyword evidence="6 10" id="KW-0521">NADP</keyword>
<dbReference type="PANTHER" id="PTHR10339:SF19">
    <property type="entry name" value="GPI-LINKED NAD(P)(+)--ARGININE ADP-RIBOSYLTRANSFERASE 1"/>
    <property type="match status" value="1"/>
</dbReference>
<protein>
    <recommendedName>
        <fullName evidence="10">NAD(P)(+)--arginine ADP-ribosyltransferase</fullName>
        <ecNumber evidence="10">2.4.2.31</ecNumber>
    </recommendedName>
    <alternativeName>
        <fullName evidence="10">Mono(ADP-ribosyl)transferase</fullName>
    </alternativeName>
</protein>
<dbReference type="GO" id="GO:0005615">
    <property type="term" value="C:extracellular space"/>
    <property type="evidence" value="ECO:0007669"/>
    <property type="project" value="UniProtKB-ARBA"/>
</dbReference>
<evidence type="ECO:0000256" key="5">
    <source>
        <dbReference type="ARBA" id="ARBA00022729"/>
    </source>
</evidence>
<feature type="non-terminal residue" evidence="11">
    <location>
        <position position="1"/>
    </location>
</feature>
<dbReference type="GO" id="GO:0046677">
    <property type="term" value="P:response to antibiotic"/>
    <property type="evidence" value="ECO:0007669"/>
    <property type="project" value="UniProtKB-ARBA"/>
</dbReference>
<evidence type="ECO:0000313" key="11">
    <source>
        <dbReference type="EMBL" id="NXU92073.1"/>
    </source>
</evidence>
<evidence type="ECO:0000256" key="7">
    <source>
        <dbReference type="ARBA" id="ARBA00023027"/>
    </source>
</evidence>
<evidence type="ECO:0000256" key="2">
    <source>
        <dbReference type="ARBA" id="ARBA00022676"/>
    </source>
</evidence>
<evidence type="ECO:0000256" key="1">
    <source>
        <dbReference type="ARBA" id="ARBA00009558"/>
    </source>
</evidence>
<comment type="similarity">
    <text evidence="1 10">Belongs to the Arg-specific ADP-ribosyltransferase family.</text>
</comment>
<keyword evidence="2 10" id="KW-0328">Glycosyltransferase</keyword>
<keyword evidence="5" id="KW-0732">Signal</keyword>
<dbReference type="GO" id="GO:0044194">
    <property type="term" value="C:cytolytic granule"/>
    <property type="evidence" value="ECO:0007669"/>
    <property type="project" value="UniProtKB-ARBA"/>
</dbReference>
<comment type="catalytic activity">
    <reaction evidence="9 10">
        <text>L-arginyl-[protein] + NAD(+) = N(omega)-(ADP-D-ribosyl)-L-arginyl-[protein] + nicotinamide + H(+)</text>
        <dbReference type="Rhea" id="RHEA:19149"/>
        <dbReference type="Rhea" id="RHEA-COMP:10532"/>
        <dbReference type="Rhea" id="RHEA-COMP:15087"/>
        <dbReference type="ChEBI" id="CHEBI:15378"/>
        <dbReference type="ChEBI" id="CHEBI:17154"/>
        <dbReference type="ChEBI" id="CHEBI:29965"/>
        <dbReference type="ChEBI" id="CHEBI:57540"/>
        <dbReference type="ChEBI" id="CHEBI:142554"/>
        <dbReference type="EC" id="2.4.2.31"/>
    </reaction>
</comment>
<dbReference type="FunFam" id="3.90.176.10:FF:000001">
    <property type="entry name" value="NAD(P)(+)--arginine ADP-ribosyltransferase"/>
    <property type="match status" value="1"/>
</dbReference>
<keyword evidence="7 10" id="KW-0520">NAD</keyword>
<keyword evidence="4" id="KW-0548">Nucleotidyltransferase</keyword>
<reference evidence="11 12" key="1">
    <citation type="submission" date="2019-09" db="EMBL/GenBank/DDBJ databases">
        <title>Bird 10,000 Genomes (B10K) Project - Family phase.</title>
        <authorList>
            <person name="Zhang G."/>
        </authorList>
    </citation>
    <scope>NUCLEOTIDE SEQUENCE [LARGE SCALE GENOMIC DNA]</scope>
    <source>
        <strain evidence="11">OUT-0059</strain>
        <tissue evidence="11">Muscle</tissue>
    </source>
</reference>
<keyword evidence="12" id="KW-1185">Reference proteome</keyword>
<feature type="non-terminal residue" evidence="11">
    <location>
        <position position="257"/>
    </location>
</feature>
<dbReference type="GO" id="GO:0106274">
    <property type="term" value="F:NAD+-protein-arginine ADP-ribosyltransferase activity"/>
    <property type="evidence" value="ECO:0007669"/>
    <property type="project" value="UniProtKB-EC"/>
</dbReference>
<dbReference type="PANTHER" id="PTHR10339">
    <property type="entry name" value="ADP-RIBOSYLTRANSFERASE"/>
    <property type="match status" value="1"/>
</dbReference>
<dbReference type="PRINTS" id="PR00970">
    <property type="entry name" value="RIBTRNSFRASE"/>
</dbReference>
<evidence type="ECO:0000313" key="12">
    <source>
        <dbReference type="Proteomes" id="UP000551443"/>
    </source>
</evidence>
<evidence type="ECO:0000256" key="10">
    <source>
        <dbReference type="RuleBase" id="RU361228"/>
    </source>
</evidence>
<evidence type="ECO:0000256" key="6">
    <source>
        <dbReference type="ARBA" id="ARBA00022857"/>
    </source>
</evidence>
<keyword evidence="3 10" id="KW-0808">Transferase</keyword>
<dbReference type="GO" id="GO:0016779">
    <property type="term" value="F:nucleotidyltransferase activity"/>
    <property type="evidence" value="ECO:0007669"/>
    <property type="project" value="UniProtKB-KW"/>
</dbReference>
<accession>A0A7L3PLA2</accession>
<comment type="caution">
    <text evidence="11">The sequence shown here is derived from an EMBL/GenBank/DDBJ whole genome shotgun (WGS) entry which is preliminary data.</text>
</comment>
<keyword evidence="8" id="KW-1015">Disulfide bond</keyword>
<dbReference type="AlphaFoldDB" id="A0A7L3PLA2"/>
<dbReference type="InterPro" id="IPR050999">
    <property type="entry name" value="ADP-ribosyltransferase_ARG"/>
</dbReference>
<proteinExistence type="inferred from homology"/>
<sequence length="257" mass="28693">LLVLLPGAVATGITEVALDMVPNSFDDQYLNCRDEMVKELPMLNRSEMATNPTYKDVWAEAAAMWHQPLGPLQRREEAIALLAYTMANRGLYREFNAAVRKGGSFPWEYVDKFKFKVLHFLLTKALGDLRAAQSPPGCLHVYRGVRGIRFTAQPGQIIRFGQFTSCSLKKDKAKEFGTDTLFEVDTCHGAAIRDFSIKPEEEEVVIPPFETFNVTSVTHQGNRTLIQLSSHGVYSKYNCEWLRGDIPGVGTAMVGNG</sequence>
<dbReference type="Gene3D" id="3.90.176.10">
    <property type="entry name" value="Toxin ADP-ribosyltransferase, Chain A, domain 1"/>
    <property type="match status" value="1"/>
</dbReference>
<dbReference type="EMBL" id="VZUH01007990">
    <property type="protein sequence ID" value="NXU92073.1"/>
    <property type="molecule type" value="Genomic_DNA"/>
</dbReference>
<evidence type="ECO:0000256" key="8">
    <source>
        <dbReference type="ARBA" id="ARBA00023157"/>
    </source>
</evidence>
<dbReference type="InterPro" id="IPR000768">
    <property type="entry name" value="ART"/>
</dbReference>